<protein>
    <submittedName>
        <fullName evidence="1">Uncharacterized protein</fullName>
    </submittedName>
</protein>
<sequence>MGEAAGAGPRWSRVGLKVEQPIILGDGLYSVDMLVSPYEGGGRLVYVAVQPLREGPLDVTGRYYLEAVLLADGCRLEDIQRNLEGLPYRFQELMDSFKCPGLLLLSTTSRVVVRYGFLASPPGPRLVYVPEPGRMLVVVRDLGPFLDYIGALPGTGLPGLASRLLEKRPVMGETGIAYVFG</sequence>
<proteinExistence type="predicted"/>
<dbReference type="Proteomes" id="UP001341135">
    <property type="component" value="Chromosome"/>
</dbReference>
<dbReference type="EMBL" id="AP028907">
    <property type="protein sequence ID" value="BES80969.1"/>
    <property type="molecule type" value="Genomic_DNA"/>
</dbReference>
<dbReference type="GeneID" id="89288570"/>
<dbReference type="RefSeq" id="WP_338251665.1">
    <property type="nucleotide sequence ID" value="NZ_AP028907.1"/>
</dbReference>
<gene>
    <name evidence="1" type="ORF">PABY_05360</name>
</gene>
<organism evidence="1 2">
    <name type="scientific">Pyrodictium abyssi</name>
    <dbReference type="NCBI Taxonomy" id="54256"/>
    <lineage>
        <taxon>Archaea</taxon>
        <taxon>Thermoproteota</taxon>
        <taxon>Thermoprotei</taxon>
        <taxon>Desulfurococcales</taxon>
        <taxon>Pyrodictiaceae</taxon>
        <taxon>Pyrodictium</taxon>
    </lineage>
</organism>
<keyword evidence="2" id="KW-1185">Reference proteome</keyword>
<evidence type="ECO:0000313" key="2">
    <source>
        <dbReference type="Proteomes" id="UP001341135"/>
    </source>
</evidence>
<reference evidence="1 2" key="1">
    <citation type="submission" date="2023-09" db="EMBL/GenBank/DDBJ databases">
        <title>Pyrofollis japonicus gen. nov. sp. nov., a novel member of the family Pyrodictiaceae isolated from the Iheya North hydrothermal field.</title>
        <authorList>
            <person name="Miyazaki U."/>
            <person name="Sanari M."/>
            <person name="Tame A."/>
            <person name="Kitajima M."/>
            <person name="Okamoto A."/>
            <person name="Sawayama S."/>
            <person name="Miyazaki J."/>
            <person name="Takai K."/>
            <person name="Nakagawa S."/>
        </authorList>
    </citation>
    <scope>NUCLEOTIDE SEQUENCE [LARGE SCALE GENOMIC DNA]</scope>
    <source>
        <strain evidence="1 2">AV2</strain>
    </source>
</reference>
<name>A0ABN6ZNK9_9CREN</name>
<accession>A0ABN6ZNK9</accession>
<evidence type="ECO:0000313" key="1">
    <source>
        <dbReference type="EMBL" id="BES80969.1"/>
    </source>
</evidence>